<feature type="region of interest" description="Disordered" evidence="1">
    <location>
        <begin position="1"/>
        <end position="36"/>
    </location>
</feature>
<evidence type="ECO:0000313" key="2">
    <source>
        <dbReference type="EMBL" id="MDQ0930435.1"/>
    </source>
</evidence>
<sequence length="66" mass="6927">MRPESGIETAAPSATPPTRLTPALGQTERTARAVDGSPARLVHPLLTGWDYASEYFASAAGSRASR</sequence>
<comment type="caution">
    <text evidence="2">The sequence shown here is derived from an EMBL/GenBank/DDBJ whole genome shotgun (WGS) entry which is preliminary data.</text>
</comment>
<organism evidence="2 3">
    <name type="scientific">Streptomyces turgidiscabies</name>
    <dbReference type="NCBI Taxonomy" id="85558"/>
    <lineage>
        <taxon>Bacteria</taxon>
        <taxon>Bacillati</taxon>
        <taxon>Actinomycetota</taxon>
        <taxon>Actinomycetes</taxon>
        <taxon>Kitasatosporales</taxon>
        <taxon>Streptomycetaceae</taxon>
        <taxon>Streptomyces</taxon>
    </lineage>
</organism>
<keyword evidence="3" id="KW-1185">Reference proteome</keyword>
<evidence type="ECO:0000256" key="1">
    <source>
        <dbReference type="SAM" id="MobiDB-lite"/>
    </source>
</evidence>
<dbReference type="EMBL" id="JAUSZS010000002">
    <property type="protein sequence ID" value="MDQ0930435.1"/>
    <property type="molecule type" value="Genomic_DNA"/>
</dbReference>
<name>A0ABU0RHH1_9ACTN</name>
<evidence type="ECO:0000313" key="3">
    <source>
        <dbReference type="Proteomes" id="UP001223072"/>
    </source>
</evidence>
<protein>
    <submittedName>
        <fullName evidence="2">Uncharacterized protein</fullName>
    </submittedName>
</protein>
<reference evidence="2 3" key="1">
    <citation type="submission" date="2023-07" db="EMBL/GenBank/DDBJ databases">
        <title>Comparative genomics of wheat-associated soil bacteria to identify genetic determinants of phenazine resistance.</title>
        <authorList>
            <person name="Mouncey N."/>
        </authorList>
    </citation>
    <scope>NUCLEOTIDE SEQUENCE [LARGE SCALE GENOMIC DNA]</scope>
    <source>
        <strain evidence="2 3">W2I16</strain>
    </source>
</reference>
<proteinExistence type="predicted"/>
<gene>
    <name evidence="2" type="ORF">QFZ49_000342</name>
</gene>
<dbReference type="Proteomes" id="UP001223072">
    <property type="component" value="Unassembled WGS sequence"/>
</dbReference>
<accession>A0ABU0RHH1</accession>